<evidence type="ECO:0000256" key="5">
    <source>
        <dbReference type="ARBA" id="ARBA00023136"/>
    </source>
</evidence>
<comment type="function">
    <text evidence="8">This protein is part of the stalk that links CF(0) to CF(1). It either transmits conformational changes from CF(0) to CF(1) or is implicated in proton conduction.</text>
</comment>
<dbReference type="PROSITE" id="PS00389">
    <property type="entry name" value="ATPASE_DELTA"/>
    <property type="match status" value="1"/>
</dbReference>
<dbReference type="InterPro" id="IPR000711">
    <property type="entry name" value="ATPase_OSCP/dsu"/>
</dbReference>
<dbReference type="AlphaFoldDB" id="A0A1H5PWX2"/>
<keyword evidence="5 8" id="KW-0472">Membrane</keyword>
<accession>A0A1H5PWX2</accession>
<evidence type="ECO:0000313" key="9">
    <source>
        <dbReference type="EMBL" id="SEF18199.1"/>
    </source>
</evidence>
<dbReference type="NCBIfam" id="NF009967">
    <property type="entry name" value="PRK13430.1"/>
    <property type="match status" value="1"/>
</dbReference>
<evidence type="ECO:0000313" key="10">
    <source>
        <dbReference type="Proteomes" id="UP000181980"/>
    </source>
</evidence>
<evidence type="ECO:0000256" key="6">
    <source>
        <dbReference type="ARBA" id="ARBA00023196"/>
    </source>
</evidence>
<keyword evidence="4 8" id="KW-0406">Ion transport</keyword>
<dbReference type="InterPro" id="IPR020781">
    <property type="entry name" value="ATPase_OSCP/d_CS"/>
</dbReference>
<evidence type="ECO:0000256" key="7">
    <source>
        <dbReference type="ARBA" id="ARBA00023310"/>
    </source>
</evidence>
<keyword evidence="7 8" id="KW-0066">ATP synthesis</keyword>
<dbReference type="PANTHER" id="PTHR11910">
    <property type="entry name" value="ATP SYNTHASE DELTA CHAIN"/>
    <property type="match status" value="1"/>
</dbReference>
<dbReference type="Proteomes" id="UP000181980">
    <property type="component" value="Unassembled WGS sequence"/>
</dbReference>
<keyword evidence="3 8" id="KW-0375">Hydrogen ion transport</keyword>
<dbReference type="Pfam" id="PF00213">
    <property type="entry name" value="OSCP"/>
    <property type="match status" value="1"/>
</dbReference>
<dbReference type="OrthoDB" id="5242917at2"/>
<organism evidence="9 10">
    <name type="scientific">Jiangella alba</name>
    <dbReference type="NCBI Taxonomy" id="561176"/>
    <lineage>
        <taxon>Bacteria</taxon>
        <taxon>Bacillati</taxon>
        <taxon>Actinomycetota</taxon>
        <taxon>Actinomycetes</taxon>
        <taxon>Jiangellales</taxon>
        <taxon>Jiangellaceae</taxon>
        <taxon>Jiangella</taxon>
    </lineage>
</organism>
<dbReference type="PRINTS" id="PR00125">
    <property type="entry name" value="ATPASEDELTA"/>
</dbReference>
<dbReference type="GO" id="GO:0046933">
    <property type="term" value="F:proton-transporting ATP synthase activity, rotational mechanism"/>
    <property type="evidence" value="ECO:0007669"/>
    <property type="project" value="UniProtKB-UniRule"/>
</dbReference>
<evidence type="ECO:0000256" key="3">
    <source>
        <dbReference type="ARBA" id="ARBA00022781"/>
    </source>
</evidence>
<dbReference type="STRING" id="561176.SAMN04488561_6280"/>
<evidence type="ECO:0000256" key="1">
    <source>
        <dbReference type="ARBA" id="ARBA00004370"/>
    </source>
</evidence>
<evidence type="ECO:0000256" key="4">
    <source>
        <dbReference type="ARBA" id="ARBA00023065"/>
    </source>
</evidence>
<evidence type="ECO:0000256" key="8">
    <source>
        <dbReference type="HAMAP-Rule" id="MF_01416"/>
    </source>
</evidence>
<keyword evidence="2 8" id="KW-0813">Transport</keyword>
<comment type="subcellular location">
    <subcellularLocation>
        <location evidence="8">Cell membrane</location>
        <topology evidence="8">Peripheral membrane protein</topology>
    </subcellularLocation>
    <subcellularLocation>
        <location evidence="1">Membrane</location>
    </subcellularLocation>
</comment>
<dbReference type="RefSeq" id="WP_069112205.1">
    <property type="nucleotide sequence ID" value="NZ_FNUC01000004.1"/>
</dbReference>
<keyword evidence="10" id="KW-1185">Reference proteome</keyword>
<dbReference type="GO" id="GO:0045259">
    <property type="term" value="C:proton-transporting ATP synthase complex"/>
    <property type="evidence" value="ECO:0007669"/>
    <property type="project" value="UniProtKB-KW"/>
</dbReference>
<comment type="function">
    <text evidence="8">F(1)F(0) ATP synthase produces ATP from ADP in the presence of a proton or sodium gradient. F-type ATPases consist of two structural domains, F(1) containing the extramembraneous catalytic core and F(0) containing the membrane proton channel, linked together by a central stalk and a peripheral stalk. During catalysis, ATP synthesis in the catalytic domain of F(1) is coupled via a rotary mechanism of the central stalk subunits to proton translocation.</text>
</comment>
<protein>
    <recommendedName>
        <fullName evidence="8">ATP synthase subunit delta</fullName>
    </recommendedName>
    <alternativeName>
        <fullName evidence="8">ATP synthase F(1) sector subunit delta</fullName>
    </alternativeName>
    <alternativeName>
        <fullName evidence="8">F-type ATPase subunit delta</fullName>
        <shortName evidence="8">F-ATPase subunit delta</shortName>
    </alternativeName>
</protein>
<sequence>MPDTNLGESHGELRQRFESIVDAAAGRAPAVGDDLFSFANLLDSRPSVRRALTDTGRTADDREALLRRLAGDRVEPAATDVLAAAVRERWANPGDLTTAVEEFGLQAVLLAARSAGRLDAVEEEIFRFGLVVRDNRDLRSALIDRAAPADAQRQLVRTLLQDKAAPETVALLEHAVLDRRARSLEAELARVAEFAARLRQRRVAVVHVAAPLAVEHRERLERALAVRAGGPVLLNVVVEPDVVGGIRVELGDEVVDGTVTSRLDAARRQLVVS</sequence>
<dbReference type="GO" id="GO:0005886">
    <property type="term" value="C:plasma membrane"/>
    <property type="evidence" value="ECO:0007669"/>
    <property type="project" value="UniProtKB-SubCell"/>
</dbReference>
<keyword evidence="6 8" id="KW-0139">CF(1)</keyword>
<proteinExistence type="inferred from homology"/>
<evidence type="ECO:0000256" key="2">
    <source>
        <dbReference type="ARBA" id="ARBA00022448"/>
    </source>
</evidence>
<reference evidence="10" key="1">
    <citation type="submission" date="2016-10" db="EMBL/GenBank/DDBJ databases">
        <authorList>
            <person name="Varghese N."/>
            <person name="Submissions S."/>
        </authorList>
    </citation>
    <scope>NUCLEOTIDE SEQUENCE [LARGE SCALE GENOMIC DNA]</scope>
    <source>
        <strain evidence="10">DSM 45237</strain>
    </source>
</reference>
<gene>
    <name evidence="8" type="primary">atpH</name>
    <name evidence="9" type="ORF">SAMN04488561_6280</name>
</gene>
<comment type="similarity">
    <text evidence="8">Belongs to the ATPase delta chain family.</text>
</comment>
<keyword evidence="8" id="KW-1003">Cell membrane</keyword>
<name>A0A1H5PWX2_9ACTN</name>
<dbReference type="HAMAP" id="MF_01416">
    <property type="entry name" value="ATP_synth_delta_bact"/>
    <property type="match status" value="1"/>
</dbReference>
<dbReference type="EMBL" id="FNUC01000004">
    <property type="protein sequence ID" value="SEF18199.1"/>
    <property type="molecule type" value="Genomic_DNA"/>
</dbReference>